<keyword evidence="2" id="KW-0285">Flavoprotein</keyword>
<dbReference type="RefSeq" id="WP_127186613.1">
    <property type="nucleotide sequence ID" value="NZ_RZNJ01000001.1"/>
</dbReference>
<dbReference type="AlphaFoldDB" id="A0A433XKF2"/>
<keyword evidence="6" id="KW-1185">Reference proteome</keyword>
<dbReference type="Proteomes" id="UP000281547">
    <property type="component" value="Unassembled WGS sequence"/>
</dbReference>
<feature type="domain" description="FAD/NAD(P)-binding" evidence="4">
    <location>
        <begin position="3"/>
        <end position="277"/>
    </location>
</feature>
<evidence type="ECO:0000313" key="5">
    <source>
        <dbReference type="EMBL" id="RUT34494.1"/>
    </source>
</evidence>
<evidence type="ECO:0000256" key="3">
    <source>
        <dbReference type="ARBA" id="ARBA00023002"/>
    </source>
</evidence>
<sequence>MVHDVIIIGGSYAGMAAGLQLARARRNVLVVDGGQRRNRFAAHAHGFLGQDGRDPSAIAADGRTQLLAYPSVSWREGHVSSVAAGEEGFVATLADGERVEGRRLVLAMGVTDTLPPIEGLAERWGRAVFHCPYCHGYELDRGELAVLATGRTALHQAMLIPEWGATTLLLNDALVLAPEERDELDWRGVTVIEGPVQAIRGHADVVLEDGRMLSFAGIFTASRTAPSSPFAEALGCAMEEGPLGPFIRTDQMQQTSVRHVFACGDAARGAGSLALAVGDGTMAGAATHRSLIFPG</sequence>
<comment type="caution">
    <text evidence="5">The sequence shown here is derived from an EMBL/GenBank/DDBJ whole genome shotgun (WGS) entry which is preliminary data.</text>
</comment>
<dbReference type="Gene3D" id="3.50.50.60">
    <property type="entry name" value="FAD/NAD(P)-binding domain"/>
    <property type="match status" value="2"/>
</dbReference>
<reference evidence="5 6" key="1">
    <citation type="journal article" date="2016" name="Int. J. Syst. Evol. Microbiol.">
        <title>Arsenicitalea aurantiaca gen. nov., sp. nov., a new member of the family Hyphomicrobiaceae, isolated from high-arsenic sediment.</title>
        <authorList>
            <person name="Mu Y."/>
            <person name="Zhou L."/>
            <person name="Zeng X.C."/>
            <person name="Liu L."/>
            <person name="Pan Y."/>
            <person name="Chen X."/>
            <person name="Wang J."/>
            <person name="Li S."/>
            <person name="Li W.J."/>
            <person name="Wang Y."/>
        </authorList>
    </citation>
    <scope>NUCLEOTIDE SEQUENCE [LARGE SCALE GENOMIC DNA]</scope>
    <source>
        <strain evidence="5 6">42-50</strain>
    </source>
</reference>
<dbReference type="PRINTS" id="PR00469">
    <property type="entry name" value="PNDRDTASEII"/>
</dbReference>
<organism evidence="5 6">
    <name type="scientific">Arsenicitalea aurantiaca</name>
    <dbReference type="NCBI Taxonomy" id="1783274"/>
    <lineage>
        <taxon>Bacteria</taxon>
        <taxon>Pseudomonadati</taxon>
        <taxon>Pseudomonadota</taxon>
        <taxon>Alphaproteobacteria</taxon>
        <taxon>Hyphomicrobiales</taxon>
        <taxon>Devosiaceae</taxon>
        <taxon>Arsenicitalea</taxon>
    </lineage>
</organism>
<dbReference type="Pfam" id="PF07992">
    <property type="entry name" value="Pyr_redox_2"/>
    <property type="match status" value="1"/>
</dbReference>
<keyword evidence="3" id="KW-0560">Oxidoreductase</keyword>
<dbReference type="EMBL" id="RZNJ01000001">
    <property type="protein sequence ID" value="RUT34494.1"/>
    <property type="molecule type" value="Genomic_DNA"/>
</dbReference>
<evidence type="ECO:0000259" key="4">
    <source>
        <dbReference type="Pfam" id="PF07992"/>
    </source>
</evidence>
<dbReference type="GO" id="GO:0016491">
    <property type="term" value="F:oxidoreductase activity"/>
    <property type="evidence" value="ECO:0007669"/>
    <property type="project" value="UniProtKB-KW"/>
</dbReference>
<dbReference type="OrthoDB" id="9786503at2"/>
<name>A0A433XKF2_9HYPH</name>
<evidence type="ECO:0000256" key="1">
    <source>
        <dbReference type="ARBA" id="ARBA00018719"/>
    </source>
</evidence>
<protein>
    <recommendedName>
        <fullName evidence="1">Thioredoxin reductase</fullName>
    </recommendedName>
</protein>
<dbReference type="InterPro" id="IPR023753">
    <property type="entry name" value="FAD/NAD-binding_dom"/>
</dbReference>
<dbReference type="InterPro" id="IPR050097">
    <property type="entry name" value="Ferredoxin-NADP_redctase_2"/>
</dbReference>
<dbReference type="PRINTS" id="PR00368">
    <property type="entry name" value="FADPNR"/>
</dbReference>
<accession>A0A433XKF2</accession>
<dbReference type="InterPro" id="IPR036188">
    <property type="entry name" value="FAD/NAD-bd_sf"/>
</dbReference>
<dbReference type="SUPFAM" id="SSF51905">
    <property type="entry name" value="FAD/NAD(P)-binding domain"/>
    <property type="match status" value="1"/>
</dbReference>
<proteinExistence type="predicted"/>
<evidence type="ECO:0000256" key="2">
    <source>
        <dbReference type="ARBA" id="ARBA00022630"/>
    </source>
</evidence>
<gene>
    <name evidence="5" type="ORF">EMQ25_00585</name>
</gene>
<dbReference type="PANTHER" id="PTHR48105">
    <property type="entry name" value="THIOREDOXIN REDUCTASE 1-RELATED-RELATED"/>
    <property type="match status" value="1"/>
</dbReference>
<evidence type="ECO:0000313" key="6">
    <source>
        <dbReference type="Proteomes" id="UP000281547"/>
    </source>
</evidence>